<organism evidence="3 4">
    <name type="scientific">Paenibacillus cellulosilyticus</name>
    <dbReference type="NCBI Taxonomy" id="375489"/>
    <lineage>
        <taxon>Bacteria</taxon>
        <taxon>Bacillati</taxon>
        <taxon>Bacillota</taxon>
        <taxon>Bacilli</taxon>
        <taxon>Bacillales</taxon>
        <taxon>Paenibacillaceae</taxon>
        <taxon>Paenibacillus</taxon>
    </lineage>
</organism>
<protein>
    <submittedName>
        <fullName evidence="3">Nucleoside-diphosphate-sugar epimerase</fullName>
    </submittedName>
</protein>
<dbReference type="AlphaFoldDB" id="A0A2V2YZP5"/>
<gene>
    <name evidence="3" type="ORF">DFQ01_101200</name>
</gene>
<dbReference type="Proteomes" id="UP000246635">
    <property type="component" value="Unassembled WGS sequence"/>
</dbReference>
<reference evidence="3 4" key="1">
    <citation type="submission" date="2018-05" db="EMBL/GenBank/DDBJ databases">
        <title>Genomic Encyclopedia of Type Strains, Phase III (KMG-III): the genomes of soil and plant-associated and newly described type strains.</title>
        <authorList>
            <person name="Whitman W."/>
        </authorList>
    </citation>
    <scope>NUCLEOTIDE SEQUENCE [LARGE SCALE GENOMIC DNA]</scope>
    <source>
        <strain evidence="3 4">CECT 5696</strain>
    </source>
</reference>
<comment type="similarity">
    <text evidence="1">Belongs to the NAD(P)-dependent epimerase/dehydratase family.</text>
</comment>
<dbReference type="SUPFAM" id="SSF51735">
    <property type="entry name" value="NAD(P)-binding Rossmann-fold domains"/>
    <property type="match status" value="1"/>
</dbReference>
<dbReference type="Gene3D" id="3.40.50.720">
    <property type="entry name" value="NAD(P)-binding Rossmann-like Domain"/>
    <property type="match status" value="1"/>
</dbReference>
<dbReference type="InterPro" id="IPR001509">
    <property type="entry name" value="Epimerase_deHydtase"/>
</dbReference>
<evidence type="ECO:0000313" key="4">
    <source>
        <dbReference type="Proteomes" id="UP000246635"/>
    </source>
</evidence>
<dbReference type="EMBL" id="QGTQ01000001">
    <property type="protein sequence ID" value="PWW08478.1"/>
    <property type="molecule type" value="Genomic_DNA"/>
</dbReference>
<evidence type="ECO:0000313" key="3">
    <source>
        <dbReference type="EMBL" id="PWW08478.1"/>
    </source>
</evidence>
<evidence type="ECO:0000256" key="1">
    <source>
        <dbReference type="ARBA" id="ARBA00007637"/>
    </source>
</evidence>
<name>A0A2V2YZP5_9BACL</name>
<dbReference type="PANTHER" id="PTHR43000">
    <property type="entry name" value="DTDP-D-GLUCOSE 4,6-DEHYDRATASE-RELATED"/>
    <property type="match status" value="1"/>
</dbReference>
<keyword evidence="4" id="KW-1185">Reference proteome</keyword>
<sequence>MSIKILVTGGSGFIGTNLLEELVIKGHEVLNIDIKKPMNVKQLSLWKSVDITDFKSFREAVIGFAPDYIVHLAARTDLDGKTVNEYPANTIGVENLMSITKEIPELKKVIITSSKFVNPNGYVPTSQFDYRPHTIYGESKVITEKEVWKNKPHCDWCIIRPTSIWGPWFGVPYRNFFDMVMKRLYFHIGNTRCFKTYGYIGNSVYQIERLLFTDTLDEENKVFYIGDEPAYEINEWADEIADELGFKIYKMPIIVFKTAARIGDLLKKIKIPFPMTTFRYMNMTHDGVNDVSGTYKVIPTVPYSRHEGTKRTIEWIREYEEKR</sequence>
<dbReference type="Pfam" id="PF01370">
    <property type="entry name" value="Epimerase"/>
    <property type="match status" value="1"/>
</dbReference>
<evidence type="ECO:0000259" key="2">
    <source>
        <dbReference type="Pfam" id="PF01370"/>
    </source>
</evidence>
<accession>A0A2V2YZP5</accession>
<dbReference type="RefSeq" id="WP_219993685.1">
    <property type="nucleotide sequence ID" value="NZ_CP054613.1"/>
</dbReference>
<feature type="domain" description="NAD-dependent epimerase/dehydratase" evidence="2">
    <location>
        <begin position="5"/>
        <end position="182"/>
    </location>
</feature>
<dbReference type="InterPro" id="IPR036291">
    <property type="entry name" value="NAD(P)-bd_dom_sf"/>
</dbReference>
<comment type="caution">
    <text evidence="3">The sequence shown here is derived from an EMBL/GenBank/DDBJ whole genome shotgun (WGS) entry which is preliminary data.</text>
</comment>
<proteinExistence type="inferred from homology"/>